<dbReference type="InterPro" id="IPR002577">
    <property type="entry name" value="HTH_HxlR"/>
</dbReference>
<evidence type="ECO:0000313" key="2">
    <source>
        <dbReference type="EMBL" id="GDY59381.1"/>
    </source>
</evidence>
<dbReference type="AlphaFoldDB" id="A0A4D4LCR0"/>
<dbReference type="InterPro" id="IPR036390">
    <property type="entry name" value="WH_DNA-bd_sf"/>
</dbReference>
<dbReference type="Proteomes" id="UP000301309">
    <property type="component" value="Unassembled WGS sequence"/>
</dbReference>
<dbReference type="Pfam" id="PF01638">
    <property type="entry name" value="HxlR"/>
    <property type="match status" value="1"/>
</dbReference>
<keyword evidence="3" id="KW-1185">Reference proteome</keyword>
<name>A0A4D4LCR0_STRVO</name>
<protein>
    <recommendedName>
        <fullName evidence="1">HTH hxlR-type domain-containing protein</fullName>
    </recommendedName>
</protein>
<dbReference type="InterPro" id="IPR036388">
    <property type="entry name" value="WH-like_DNA-bd_sf"/>
</dbReference>
<comment type="caution">
    <text evidence="2">The sequence shown here is derived from an EMBL/GenBank/DDBJ whole genome shotgun (WGS) entry which is preliminary data.</text>
</comment>
<organism evidence="2 3">
    <name type="scientific">Streptomyces violaceusniger</name>
    <dbReference type="NCBI Taxonomy" id="68280"/>
    <lineage>
        <taxon>Bacteria</taxon>
        <taxon>Bacillati</taxon>
        <taxon>Actinomycetota</taxon>
        <taxon>Actinomycetes</taxon>
        <taxon>Kitasatosporales</taxon>
        <taxon>Streptomycetaceae</taxon>
        <taxon>Streptomyces</taxon>
        <taxon>Streptomyces violaceusniger group</taxon>
    </lineage>
</organism>
<gene>
    <name evidence="2" type="ORF">SVIO_100040</name>
</gene>
<accession>A0A4D4LCR0</accession>
<evidence type="ECO:0000313" key="3">
    <source>
        <dbReference type="Proteomes" id="UP000301309"/>
    </source>
</evidence>
<proteinExistence type="predicted"/>
<reference evidence="2 3" key="1">
    <citation type="journal article" date="2020" name="Int. J. Syst. Evol. Microbiol.">
        <title>Reclassification of Streptomyces castelarensis and Streptomyces sporoclivatus as later heterotypic synonyms of Streptomyces antimycoticus.</title>
        <authorList>
            <person name="Komaki H."/>
            <person name="Tamura T."/>
        </authorList>
    </citation>
    <scope>NUCLEOTIDE SEQUENCE [LARGE SCALE GENOMIC DNA]</scope>
    <source>
        <strain evidence="2 3">NBRC 13459</strain>
    </source>
</reference>
<dbReference type="SUPFAM" id="SSF46785">
    <property type="entry name" value="Winged helix' DNA-binding domain"/>
    <property type="match status" value="1"/>
</dbReference>
<sequence>MVELLLPDLLGHRLEATGGRGRAAEHQTNPVRHEYVPTERGRSLRPVVVALAAWGNRHLAPEERATILVDGPG</sequence>
<dbReference type="Gene3D" id="1.10.10.10">
    <property type="entry name" value="Winged helix-like DNA-binding domain superfamily/Winged helix DNA-binding domain"/>
    <property type="match status" value="1"/>
</dbReference>
<dbReference type="EMBL" id="BJHW01000002">
    <property type="protein sequence ID" value="GDY59381.1"/>
    <property type="molecule type" value="Genomic_DNA"/>
</dbReference>
<feature type="domain" description="HTH hxlR-type" evidence="1">
    <location>
        <begin position="25"/>
        <end position="61"/>
    </location>
</feature>
<evidence type="ECO:0000259" key="1">
    <source>
        <dbReference type="Pfam" id="PF01638"/>
    </source>
</evidence>